<accession>A0A820D6U8</accession>
<dbReference type="AlphaFoldDB" id="A0A820D6U8"/>
<evidence type="ECO:0000313" key="4">
    <source>
        <dbReference type="Proteomes" id="UP000663866"/>
    </source>
</evidence>
<keyword evidence="4" id="KW-1185">Reference proteome</keyword>
<evidence type="ECO:0000313" key="2">
    <source>
        <dbReference type="EMBL" id="CAF4219959.1"/>
    </source>
</evidence>
<dbReference type="EMBL" id="CAJOBF010006956">
    <property type="protein sequence ID" value="CAF4219959.1"/>
    <property type="molecule type" value="Genomic_DNA"/>
</dbReference>
<gene>
    <name evidence="1" type="ORF">OVN521_LOCUS25437</name>
    <name evidence="2" type="ORF">UXM345_LOCUS29042</name>
</gene>
<evidence type="ECO:0000313" key="1">
    <source>
        <dbReference type="EMBL" id="CAF4183805.1"/>
    </source>
</evidence>
<evidence type="ECO:0000313" key="3">
    <source>
        <dbReference type="Proteomes" id="UP000663842"/>
    </source>
</evidence>
<dbReference type="Proteomes" id="UP000663866">
    <property type="component" value="Unassembled WGS sequence"/>
</dbReference>
<reference evidence="2" key="1">
    <citation type="submission" date="2021-02" db="EMBL/GenBank/DDBJ databases">
        <authorList>
            <person name="Nowell W R."/>
        </authorList>
    </citation>
    <scope>NUCLEOTIDE SEQUENCE</scope>
</reference>
<dbReference type="InterPro" id="IPR043129">
    <property type="entry name" value="ATPase_NBD"/>
</dbReference>
<comment type="caution">
    <text evidence="2">The sequence shown here is derived from an EMBL/GenBank/DDBJ whole genome shotgun (WGS) entry which is preliminary data.</text>
</comment>
<proteinExistence type="predicted"/>
<dbReference type="EMBL" id="CAJOBG010006335">
    <property type="protein sequence ID" value="CAF4183805.1"/>
    <property type="molecule type" value="Genomic_DNA"/>
</dbReference>
<dbReference type="Gene3D" id="3.90.640.10">
    <property type="entry name" value="Actin, Chain A, domain 4"/>
    <property type="match status" value="1"/>
</dbReference>
<dbReference type="Gene3D" id="3.30.420.40">
    <property type="match status" value="1"/>
</dbReference>
<dbReference type="SUPFAM" id="SSF53067">
    <property type="entry name" value="Actin-like ATPase domain"/>
    <property type="match status" value="1"/>
</dbReference>
<sequence length="107" mass="12204">MTHAINCIDCSGNEVTSHLINFLEKRDNEGSSDQQFTDTVNVTNYKSSQDKMYDITNEEQFCCGEILFKPLGSNNKSITQMVVGSINCCDIELRSIMQISFYWMVLQ</sequence>
<protein>
    <submittedName>
        <fullName evidence="2">Uncharacterized protein</fullName>
    </submittedName>
</protein>
<name>A0A820D6U8_9BILA</name>
<organism evidence="2 3">
    <name type="scientific">Rotaria magnacalcarata</name>
    <dbReference type="NCBI Taxonomy" id="392030"/>
    <lineage>
        <taxon>Eukaryota</taxon>
        <taxon>Metazoa</taxon>
        <taxon>Spiralia</taxon>
        <taxon>Gnathifera</taxon>
        <taxon>Rotifera</taxon>
        <taxon>Eurotatoria</taxon>
        <taxon>Bdelloidea</taxon>
        <taxon>Philodinida</taxon>
        <taxon>Philodinidae</taxon>
        <taxon>Rotaria</taxon>
    </lineage>
</organism>
<dbReference type="Proteomes" id="UP000663842">
    <property type="component" value="Unassembled WGS sequence"/>
</dbReference>